<proteinExistence type="predicted"/>
<dbReference type="Gene3D" id="2.170.120.40">
    <property type="entry name" value="YbbR-like domain"/>
    <property type="match status" value="1"/>
</dbReference>
<dbReference type="InterPro" id="IPR053154">
    <property type="entry name" value="c-di-AMP_regulator"/>
</dbReference>
<reference evidence="1 2" key="1">
    <citation type="submission" date="2024-09" db="EMBL/GenBank/DDBJ databases">
        <authorList>
            <person name="Sun Q."/>
            <person name="Mori K."/>
        </authorList>
    </citation>
    <scope>NUCLEOTIDE SEQUENCE [LARGE SCALE GENOMIC DNA]</scope>
    <source>
        <strain evidence="1 2">CECT 7682</strain>
    </source>
</reference>
<dbReference type="Proteomes" id="UP001589654">
    <property type="component" value="Unassembled WGS sequence"/>
</dbReference>
<keyword evidence="2" id="KW-1185">Reference proteome</keyword>
<protein>
    <submittedName>
        <fullName evidence="1">YbbR-like domain-containing protein</fullName>
    </submittedName>
</protein>
<evidence type="ECO:0000313" key="1">
    <source>
        <dbReference type="EMBL" id="MFB9211981.1"/>
    </source>
</evidence>
<dbReference type="EMBL" id="JBHMEW010000056">
    <property type="protein sequence ID" value="MFB9211981.1"/>
    <property type="molecule type" value="Genomic_DNA"/>
</dbReference>
<dbReference type="PANTHER" id="PTHR37804:SF1">
    <property type="entry name" value="CDAA REGULATORY PROTEIN CDAR"/>
    <property type="match status" value="1"/>
</dbReference>
<dbReference type="PANTHER" id="PTHR37804">
    <property type="entry name" value="CDAA REGULATORY PROTEIN CDAR"/>
    <property type="match status" value="1"/>
</dbReference>
<name>A0ABV5J590_9BACT</name>
<comment type="caution">
    <text evidence="1">The sequence shown here is derived from an EMBL/GenBank/DDBJ whole genome shotgun (WGS) entry which is preliminary data.</text>
</comment>
<accession>A0ABV5J590</accession>
<sequence>MLSTIRNYIKSLSKQKTSDIKVVALCVLAATTFWVLNALNKDNYVSVVNYPIEFQYNKEEFMAIEKLPTEVRVEINGDGWDILRKYFKFNVTPFTIELGNPASQNYLLASTIKRSLAEVLAPTKLQAILTDTLKFNFDRIVSKEIQITLDTSSTQLAPNFKLASPIHINPSQIEILGPSSMLEELGDRIYIQLDKESISQNFDENIPIIFPENLRDYLTTNHASVRVTFDVVEFLKGNKRLKINQINFPPNVSLLREVNSVIMNYRVDERRVSDLQEIQMEGILDYDNRNKMDSTISIELKNIPEFIEGIEIEPNTFKLKYD</sequence>
<organism evidence="1 2">
    <name type="scientific">Echinicola jeungdonensis</name>
    <dbReference type="NCBI Taxonomy" id="709343"/>
    <lineage>
        <taxon>Bacteria</taxon>
        <taxon>Pseudomonadati</taxon>
        <taxon>Bacteroidota</taxon>
        <taxon>Cytophagia</taxon>
        <taxon>Cytophagales</taxon>
        <taxon>Cyclobacteriaceae</taxon>
        <taxon>Echinicola</taxon>
    </lineage>
</organism>
<dbReference type="RefSeq" id="WP_290247061.1">
    <property type="nucleotide sequence ID" value="NZ_JAUFQT010000001.1"/>
</dbReference>
<gene>
    <name evidence="1" type="ORF">ACFFUR_09190</name>
</gene>
<evidence type="ECO:0000313" key="2">
    <source>
        <dbReference type="Proteomes" id="UP001589654"/>
    </source>
</evidence>